<accession>A0A916QEV2</accession>
<keyword evidence="1" id="KW-0472">Membrane</keyword>
<evidence type="ECO:0000256" key="1">
    <source>
        <dbReference type="SAM" id="Phobius"/>
    </source>
</evidence>
<evidence type="ECO:0000313" key="2">
    <source>
        <dbReference type="EMBL" id="GFR37092.1"/>
    </source>
</evidence>
<evidence type="ECO:0000313" key="3">
    <source>
        <dbReference type="Proteomes" id="UP000654993"/>
    </source>
</evidence>
<gene>
    <name evidence="2" type="ORF">PRECH8_03880</name>
</gene>
<dbReference type="AlphaFoldDB" id="A0A916QEV2"/>
<organism evidence="2 3">
    <name type="scientific">Insulibacter thermoxylanivorax</name>
    <dbReference type="NCBI Taxonomy" id="2749268"/>
    <lineage>
        <taxon>Bacteria</taxon>
        <taxon>Bacillati</taxon>
        <taxon>Bacillota</taxon>
        <taxon>Bacilli</taxon>
        <taxon>Bacillales</taxon>
        <taxon>Paenibacillaceae</taxon>
        <taxon>Insulibacter</taxon>
    </lineage>
</organism>
<reference evidence="2" key="1">
    <citation type="submission" date="2020-08" db="EMBL/GenBank/DDBJ databases">
        <authorList>
            <person name="Uke A."/>
            <person name="Chhe C."/>
            <person name="Baramee S."/>
            <person name="Kosugi A."/>
        </authorList>
    </citation>
    <scope>NUCLEOTIDE SEQUENCE</scope>
    <source>
        <strain evidence="2">DA-C8</strain>
    </source>
</reference>
<proteinExistence type="predicted"/>
<sequence>MLAPTKENLRSLTGKQVYVLRKDGTYQSGKLIRTGKNQYVLRRKGKAAHTKAFIPLVLFDLLAVGTEPFTYPYPYPYPYPGYGGYGGYGGYPGYGPWGFY</sequence>
<reference evidence="2" key="2">
    <citation type="journal article" date="2021" name="Data Brief">
        <title>Draft genome sequence data of the facultative, thermophilic, xylanolytic bacterium Paenibacillus sp. strain DA-C8.</title>
        <authorList>
            <person name="Chhe C."/>
            <person name="Uke A."/>
            <person name="Baramee S."/>
            <person name="Ungkulpasvich U."/>
            <person name="Tachaapaikoon C."/>
            <person name="Pason P."/>
            <person name="Waeonukul R."/>
            <person name="Ratanakhanokchai K."/>
            <person name="Kosugi A."/>
        </authorList>
    </citation>
    <scope>NUCLEOTIDE SEQUENCE</scope>
    <source>
        <strain evidence="2">DA-C8</strain>
    </source>
</reference>
<keyword evidence="1" id="KW-1133">Transmembrane helix</keyword>
<name>A0A916QEV2_9BACL</name>
<dbReference type="RefSeq" id="WP_200965388.1">
    <property type="nucleotide sequence ID" value="NZ_BMAQ01000003.1"/>
</dbReference>
<protein>
    <recommendedName>
        <fullName evidence="4">50S ribosomal protein L33</fullName>
    </recommendedName>
</protein>
<dbReference type="EMBL" id="BMAQ01000003">
    <property type="protein sequence ID" value="GFR37092.1"/>
    <property type="molecule type" value="Genomic_DNA"/>
</dbReference>
<evidence type="ECO:0008006" key="4">
    <source>
        <dbReference type="Google" id="ProtNLM"/>
    </source>
</evidence>
<keyword evidence="1" id="KW-0812">Transmembrane</keyword>
<feature type="transmembrane region" description="Helical" evidence="1">
    <location>
        <begin position="52"/>
        <end position="71"/>
    </location>
</feature>
<keyword evidence="3" id="KW-1185">Reference proteome</keyword>
<comment type="caution">
    <text evidence="2">The sequence shown here is derived from an EMBL/GenBank/DDBJ whole genome shotgun (WGS) entry which is preliminary data.</text>
</comment>
<dbReference type="Proteomes" id="UP000654993">
    <property type="component" value="Unassembled WGS sequence"/>
</dbReference>